<gene>
    <name evidence="2" type="ORF">GSPATT00003635001</name>
</gene>
<name>A0E655_PARTE</name>
<dbReference type="KEGG" id="ptm:GSPATT00003635001"/>
<protein>
    <recommendedName>
        <fullName evidence="4">Arrestin-like N-terminal domain-containing protein</fullName>
    </recommendedName>
</protein>
<dbReference type="AlphaFoldDB" id="A0E655"/>
<dbReference type="EMBL" id="CT868660">
    <property type="protein sequence ID" value="CAK90772.1"/>
    <property type="molecule type" value="Genomic_DNA"/>
</dbReference>
<evidence type="ECO:0000313" key="2">
    <source>
        <dbReference type="EMBL" id="CAK90772.1"/>
    </source>
</evidence>
<dbReference type="OMA" id="ISHHIVI"/>
<organism evidence="2 3">
    <name type="scientific">Paramecium tetraurelia</name>
    <dbReference type="NCBI Taxonomy" id="5888"/>
    <lineage>
        <taxon>Eukaryota</taxon>
        <taxon>Sar</taxon>
        <taxon>Alveolata</taxon>
        <taxon>Ciliophora</taxon>
        <taxon>Intramacronucleata</taxon>
        <taxon>Oligohymenophorea</taxon>
        <taxon>Peniculida</taxon>
        <taxon>Parameciidae</taxon>
        <taxon>Paramecium</taxon>
    </lineage>
</organism>
<proteinExistence type="predicted"/>
<reference evidence="2 3" key="1">
    <citation type="journal article" date="2006" name="Nature">
        <title>Global trends of whole-genome duplications revealed by the ciliate Paramecium tetraurelia.</title>
        <authorList>
            <consortium name="Genoscope"/>
            <person name="Aury J.-M."/>
            <person name="Jaillon O."/>
            <person name="Duret L."/>
            <person name="Noel B."/>
            <person name="Jubin C."/>
            <person name="Porcel B.M."/>
            <person name="Segurens B."/>
            <person name="Daubin V."/>
            <person name="Anthouard V."/>
            <person name="Aiach N."/>
            <person name="Arnaiz O."/>
            <person name="Billaut A."/>
            <person name="Beisson J."/>
            <person name="Blanc I."/>
            <person name="Bouhouche K."/>
            <person name="Camara F."/>
            <person name="Duharcourt S."/>
            <person name="Guigo R."/>
            <person name="Gogendeau D."/>
            <person name="Katinka M."/>
            <person name="Keller A.-M."/>
            <person name="Kissmehl R."/>
            <person name="Klotz C."/>
            <person name="Koll F."/>
            <person name="Le Moue A."/>
            <person name="Lepere C."/>
            <person name="Malinsky S."/>
            <person name="Nowacki M."/>
            <person name="Nowak J.K."/>
            <person name="Plattner H."/>
            <person name="Poulain J."/>
            <person name="Ruiz F."/>
            <person name="Serrano V."/>
            <person name="Zagulski M."/>
            <person name="Dessen P."/>
            <person name="Betermier M."/>
            <person name="Weissenbach J."/>
            <person name="Scarpelli C."/>
            <person name="Schachter V."/>
            <person name="Sperling L."/>
            <person name="Meyer E."/>
            <person name="Cohen J."/>
            <person name="Wincker P."/>
        </authorList>
    </citation>
    <scope>NUCLEOTIDE SEQUENCE [LARGE SCALE GENOMIC DNA]</scope>
    <source>
        <strain evidence="2 3">Stock d4-2</strain>
    </source>
</reference>
<accession>A0E655</accession>
<dbReference type="RefSeq" id="XP_001458169.1">
    <property type="nucleotide sequence ID" value="XM_001458132.2"/>
</dbReference>
<dbReference type="HOGENOM" id="CLU_666417_0_0_1"/>
<dbReference type="InParanoid" id="A0E655"/>
<dbReference type="Proteomes" id="UP000000600">
    <property type="component" value="Unassembled WGS sequence"/>
</dbReference>
<feature type="region of interest" description="Disordered" evidence="1">
    <location>
        <begin position="56"/>
        <end position="96"/>
    </location>
</feature>
<evidence type="ECO:0008006" key="4">
    <source>
        <dbReference type="Google" id="ProtNLM"/>
    </source>
</evidence>
<feature type="compositionally biased region" description="Low complexity" evidence="1">
    <location>
        <begin position="56"/>
        <end position="73"/>
    </location>
</feature>
<keyword evidence="3" id="KW-1185">Reference proteome</keyword>
<evidence type="ECO:0000256" key="1">
    <source>
        <dbReference type="SAM" id="MobiDB-lite"/>
    </source>
</evidence>
<sequence length="413" mass="48965">MNRISPDNNNVLELNQKDIVKLYFGIQKSLIKKEDNQNEIQDEENENQHENLNEANENQEGNNKNQDGNNENQEGNDENQDENNQNQDEKKEKIGNLKIDFDQLKKKIEEDNRLEQEQKTAYKSIIDNHSNGKSTADAYIEIQSDASYNFYLKKYKVTTTDRRRQDTKGQQSSQEKIRYYAFRFRMQPTNYTSNVNEEKLNYLKYLSSSKFILRGKYGQINEVNYQIEIPLSFKLSTGVYEYRKPNLKLYRSQNEVIPINIEWKNQQKKIIITLYAKDGINNVAIKAVLYSRIIIKESNDYVAQTHKILKEDQITRENTEKSLVLTLDNIEKNYPPLFFGDKIISHHIVILTLDFKIRCFSDLFKKNFFQIQIPVDLDPKVQVVENLTKLYRENYFDKISVLDKTYQDYQKFI</sequence>
<evidence type="ECO:0000313" key="3">
    <source>
        <dbReference type="Proteomes" id="UP000000600"/>
    </source>
</evidence>
<feature type="compositionally biased region" description="Basic and acidic residues" evidence="1">
    <location>
        <begin position="87"/>
        <end position="96"/>
    </location>
</feature>
<dbReference type="OrthoDB" id="311968at2759"/>
<dbReference type="GeneID" id="5043954"/>